<dbReference type="InterPro" id="IPR036259">
    <property type="entry name" value="MFS_trans_sf"/>
</dbReference>
<keyword evidence="5 6" id="KW-0472">Membrane</keyword>
<reference evidence="7 8" key="1">
    <citation type="submission" date="2024-06" db="EMBL/GenBank/DDBJ databases">
        <title>Complete genome of Phlyctema vagabunda strain 19-DSS-EL-015.</title>
        <authorList>
            <person name="Fiorenzani C."/>
        </authorList>
    </citation>
    <scope>NUCLEOTIDE SEQUENCE [LARGE SCALE GENOMIC DNA]</scope>
    <source>
        <strain evidence="7 8">19-DSS-EL-015</strain>
    </source>
</reference>
<protein>
    <submittedName>
        <fullName evidence="7">Major facilitator superfamily transporter</fullName>
    </submittedName>
</protein>
<feature type="transmembrane region" description="Helical" evidence="6">
    <location>
        <begin position="193"/>
        <end position="212"/>
    </location>
</feature>
<proteinExistence type="predicted"/>
<comment type="subcellular location">
    <subcellularLocation>
        <location evidence="1">Membrane</location>
        <topology evidence="1">Multi-pass membrane protein</topology>
    </subcellularLocation>
</comment>
<organism evidence="7 8">
    <name type="scientific">Phlyctema vagabunda</name>
    <dbReference type="NCBI Taxonomy" id="108571"/>
    <lineage>
        <taxon>Eukaryota</taxon>
        <taxon>Fungi</taxon>
        <taxon>Dikarya</taxon>
        <taxon>Ascomycota</taxon>
        <taxon>Pezizomycotina</taxon>
        <taxon>Leotiomycetes</taxon>
        <taxon>Helotiales</taxon>
        <taxon>Dermateaceae</taxon>
        <taxon>Phlyctema</taxon>
    </lineage>
</organism>
<keyword evidence="2" id="KW-0813">Transport</keyword>
<feature type="transmembrane region" description="Helical" evidence="6">
    <location>
        <begin position="98"/>
        <end position="121"/>
    </location>
</feature>
<dbReference type="Pfam" id="PF07690">
    <property type="entry name" value="MFS_1"/>
    <property type="match status" value="1"/>
</dbReference>
<dbReference type="InterPro" id="IPR011701">
    <property type="entry name" value="MFS"/>
</dbReference>
<dbReference type="SUPFAM" id="SSF103473">
    <property type="entry name" value="MFS general substrate transporter"/>
    <property type="match status" value="1"/>
</dbReference>
<name>A0ABR4PCB3_9HELO</name>
<dbReference type="EMBL" id="JBFCZG010000006">
    <property type="protein sequence ID" value="KAL3420960.1"/>
    <property type="molecule type" value="Genomic_DNA"/>
</dbReference>
<keyword evidence="8" id="KW-1185">Reference proteome</keyword>
<dbReference type="PANTHER" id="PTHR43791:SF59">
    <property type="entry name" value="TRANSPORTER, PUTATIVE (AFU_ORTHOLOGUE AFUA_1G06550)-RELATED"/>
    <property type="match status" value="1"/>
</dbReference>
<keyword evidence="4 6" id="KW-1133">Transmembrane helix</keyword>
<evidence type="ECO:0000256" key="6">
    <source>
        <dbReference type="SAM" id="Phobius"/>
    </source>
</evidence>
<evidence type="ECO:0000313" key="7">
    <source>
        <dbReference type="EMBL" id="KAL3420960.1"/>
    </source>
</evidence>
<evidence type="ECO:0000256" key="5">
    <source>
        <dbReference type="ARBA" id="ARBA00023136"/>
    </source>
</evidence>
<evidence type="ECO:0000256" key="4">
    <source>
        <dbReference type="ARBA" id="ARBA00022989"/>
    </source>
</evidence>
<gene>
    <name evidence="7" type="ORF">PVAG01_07405</name>
</gene>
<feature type="transmembrane region" description="Helical" evidence="6">
    <location>
        <begin position="29"/>
        <end position="49"/>
    </location>
</feature>
<dbReference type="PANTHER" id="PTHR43791">
    <property type="entry name" value="PERMEASE-RELATED"/>
    <property type="match status" value="1"/>
</dbReference>
<accession>A0ABR4PCB3</accession>
<evidence type="ECO:0000313" key="8">
    <source>
        <dbReference type="Proteomes" id="UP001629113"/>
    </source>
</evidence>
<evidence type="ECO:0000256" key="1">
    <source>
        <dbReference type="ARBA" id="ARBA00004141"/>
    </source>
</evidence>
<dbReference type="Gene3D" id="1.20.1250.20">
    <property type="entry name" value="MFS general substrate transporter like domains"/>
    <property type="match status" value="2"/>
</dbReference>
<evidence type="ECO:0000256" key="3">
    <source>
        <dbReference type="ARBA" id="ARBA00022692"/>
    </source>
</evidence>
<feature type="transmembrane region" description="Helical" evidence="6">
    <location>
        <begin position="162"/>
        <end position="181"/>
    </location>
</feature>
<feature type="transmembrane region" description="Helical" evidence="6">
    <location>
        <begin position="133"/>
        <end position="156"/>
    </location>
</feature>
<sequence length="344" mass="37921">MNGVTNMVGSLLAYALGQIESETLYSYQIIFLTCGLLTVVFSVVVFIFMPDSPVEAKFLNKKDKLIAIERLRANQMGVVSTEWRWDHVMESVSDVKTWLWFSLIFSVSVPSGGVTTFGPLIVKSFGFDSFKTILLNIPFGAVQIIATLGGAAFATWTKKKGPALAIMCLPAIAGCVMLLTISHTVGNRAPLLIGYYFISVYPGITPLIYSWSSQNTAGETKKKTTTAILFIGQSAGNILGPHLYTTEEAPGYRRGLRSNLALFIVLIVLVFITTLYLKFLNRKHSQTRIKHGKSATIVDRSMQDPEYNGQEDAALQGAVPTNRVGDKAFDDLTDLKNEDFIFVY</sequence>
<keyword evidence="3 6" id="KW-0812">Transmembrane</keyword>
<evidence type="ECO:0000256" key="2">
    <source>
        <dbReference type="ARBA" id="ARBA00022448"/>
    </source>
</evidence>
<feature type="transmembrane region" description="Helical" evidence="6">
    <location>
        <begin position="260"/>
        <end position="280"/>
    </location>
</feature>
<comment type="caution">
    <text evidence="7">The sequence shown here is derived from an EMBL/GenBank/DDBJ whole genome shotgun (WGS) entry which is preliminary data.</text>
</comment>
<dbReference type="Proteomes" id="UP001629113">
    <property type="component" value="Unassembled WGS sequence"/>
</dbReference>